<dbReference type="OrthoDB" id="9796533at2"/>
<dbReference type="PANTHER" id="PTHR18964">
    <property type="entry name" value="ROK (REPRESSOR, ORF, KINASE) FAMILY"/>
    <property type="match status" value="1"/>
</dbReference>
<name>A0A1W1UA98_9DEIO</name>
<gene>
    <name evidence="3" type="ORF">SAMN00790413_04027</name>
</gene>
<comment type="similarity">
    <text evidence="1">Belongs to the ROK (NagC/XylR) family.</text>
</comment>
<dbReference type="STRING" id="695939.SAMN00790413_04027"/>
<dbReference type="GO" id="GO:0003700">
    <property type="term" value="F:DNA-binding transcription factor activity"/>
    <property type="evidence" value="ECO:0007669"/>
    <property type="project" value="InterPro"/>
</dbReference>
<dbReference type="PANTHER" id="PTHR18964:SF149">
    <property type="entry name" value="BIFUNCTIONAL UDP-N-ACETYLGLUCOSAMINE 2-EPIMERASE_N-ACETYLMANNOSAMINE KINASE"/>
    <property type="match status" value="1"/>
</dbReference>
<dbReference type="GO" id="GO:0016301">
    <property type="term" value="F:kinase activity"/>
    <property type="evidence" value="ECO:0007669"/>
    <property type="project" value="UniProtKB-KW"/>
</dbReference>
<organism evidence="3 4">
    <name type="scientific">Deinococcus hopiensis KR-140</name>
    <dbReference type="NCBI Taxonomy" id="695939"/>
    <lineage>
        <taxon>Bacteria</taxon>
        <taxon>Thermotogati</taxon>
        <taxon>Deinococcota</taxon>
        <taxon>Deinococci</taxon>
        <taxon>Deinococcales</taxon>
        <taxon>Deinococcaceae</taxon>
        <taxon>Deinococcus</taxon>
    </lineage>
</organism>
<dbReference type="InterPro" id="IPR000835">
    <property type="entry name" value="HTH_MarR-typ"/>
</dbReference>
<protein>
    <submittedName>
        <fullName evidence="3">Sugar kinase of the NBD/HSP70 family, may contain an N-terminal HTH domain</fullName>
    </submittedName>
</protein>
<dbReference type="AlphaFoldDB" id="A0A1W1UA98"/>
<keyword evidence="3" id="KW-0418">Kinase</keyword>
<dbReference type="Pfam" id="PF00480">
    <property type="entry name" value="ROK"/>
    <property type="match status" value="1"/>
</dbReference>
<evidence type="ECO:0000259" key="2">
    <source>
        <dbReference type="Pfam" id="PF12802"/>
    </source>
</evidence>
<dbReference type="SUPFAM" id="SSF53067">
    <property type="entry name" value="Actin-like ATPase domain"/>
    <property type="match status" value="1"/>
</dbReference>
<reference evidence="3 4" key="1">
    <citation type="submission" date="2017-04" db="EMBL/GenBank/DDBJ databases">
        <authorList>
            <person name="Afonso C.L."/>
            <person name="Miller P.J."/>
            <person name="Scott M.A."/>
            <person name="Spackman E."/>
            <person name="Goraichik I."/>
            <person name="Dimitrov K.M."/>
            <person name="Suarez D.L."/>
            <person name="Swayne D.E."/>
        </authorList>
    </citation>
    <scope>NUCLEOTIDE SEQUENCE [LARGE SCALE GENOMIC DNA]</scope>
    <source>
        <strain evidence="3 4">KR-140</strain>
    </source>
</reference>
<dbReference type="CDD" id="cd24073">
    <property type="entry name" value="ASKHA_ATPase_ROK_CYANR"/>
    <property type="match status" value="1"/>
</dbReference>
<dbReference type="Gene3D" id="3.30.420.40">
    <property type="match status" value="2"/>
</dbReference>
<dbReference type="Proteomes" id="UP000192582">
    <property type="component" value="Unassembled WGS sequence"/>
</dbReference>
<dbReference type="InterPro" id="IPR000600">
    <property type="entry name" value="ROK"/>
</dbReference>
<dbReference type="RefSeq" id="WP_084045063.1">
    <property type="nucleotide sequence ID" value="NZ_FWWU01000001.1"/>
</dbReference>
<dbReference type="InterPro" id="IPR036388">
    <property type="entry name" value="WH-like_DNA-bd_sf"/>
</dbReference>
<feature type="domain" description="HTH marR-type" evidence="2">
    <location>
        <begin position="17"/>
        <end position="66"/>
    </location>
</feature>
<dbReference type="InterPro" id="IPR043129">
    <property type="entry name" value="ATPase_NBD"/>
</dbReference>
<proteinExistence type="inferred from homology"/>
<keyword evidence="4" id="KW-1185">Reference proteome</keyword>
<dbReference type="Pfam" id="PF12802">
    <property type="entry name" value="MarR_2"/>
    <property type="match status" value="1"/>
</dbReference>
<evidence type="ECO:0000313" key="3">
    <source>
        <dbReference type="EMBL" id="SMB77960.1"/>
    </source>
</evidence>
<dbReference type="Gene3D" id="1.10.10.10">
    <property type="entry name" value="Winged helix-like DNA-binding domain superfamily/Winged helix DNA-binding domain"/>
    <property type="match status" value="1"/>
</dbReference>
<dbReference type="InterPro" id="IPR036390">
    <property type="entry name" value="WH_DNA-bd_sf"/>
</dbReference>
<keyword evidence="3" id="KW-0808">Transferase</keyword>
<evidence type="ECO:0000313" key="4">
    <source>
        <dbReference type="Proteomes" id="UP000192582"/>
    </source>
</evidence>
<sequence length="407" mass="44208">MSTQKIDQRTARAINSAMILNELRREGPMSRARLAERSGLSAAAISIVASELLEQGLVVLRPDLSDQTSRRSVPLDVNYAGHYAIGMKLNVDSIEVGITDLSLQVLASQVLPLPNGTPRAVVATAEVALEYLMGQVHFKKQRLVGAGMAMAGIIDVTRGICLHSHRHGWTDVPITSMLEERLGVSAWVDNDLNAFATAERLLGRGKQSNNFMVVTFGSGIGGAFVLDGKLFRGAVGGAGELGHMIVEPEGRLCACGRHGCLEAYISEPNILAQWQERHPDQTLPEGDALLELVTQRNESVLELLDEAGRRYGRVLANIVTLFNPELMIITGETVRLGEAVFGPLREELGRNVFGNAQSFTLLVDEQPDPLHTWLRGAAGLAVEQFFNVNSMAKPPMISAADWANRPF</sequence>
<evidence type="ECO:0000256" key="1">
    <source>
        <dbReference type="ARBA" id="ARBA00006479"/>
    </source>
</evidence>
<dbReference type="SUPFAM" id="SSF46785">
    <property type="entry name" value="Winged helix' DNA-binding domain"/>
    <property type="match status" value="1"/>
</dbReference>
<accession>A0A1W1UA98</accession>
<dbReference type="EMBL" id="FWWU01000001">
    <property type="protein sequence ID" value="SMB77960.1"/>
    <property type="molecule type" value="Genomic_DNA"/>
</dbReference>